<feature type="region of interest" description="Disordered" evidence="4">
    <location>
        <begin position="306"/>
        <end position="333"/>
    </location>
</feature>
<dbReference type="InterPro" id="IPR009057">
    <property type="entry name" value="Homeodomain-like_sf"/>
</dbReference>
<evidence type="ECO:0000256" key="4">
    <source>
        <dbReference type="SAM" id="MobiDB-lite"/>
    </source>
</evidence>
<dbReference type="PANTHER" id="PTHR46796:SF7">
    <property type="entry name" value="ARAC FAMILY TRANSCRIPTIONAL REGULATOR"/>
    <property type="match status" value="1"/>
</dbReference>
<organism evidence="6 7">
    <name type="scientific">Microbacterium lushaniae</name>
    <dbReference type="NCBI Taxonomy" id="2614639"/>
    <lineage>
        <taxon>Bacteria</taxon>
        <taxon>Bacillati</taxon>
        <taxon>Actinomycetota</taxon>
        <taxon>Actinomycetes</taxon>
        <taxon>Micrococcales</taxon>
        <taxon>Microbacteriaceae</taxon>
        <taxon>Microbacterium</taxon>
    </lineage>
</organism>
<dbReference type="PRINTS" id="PR00032">
    <property type="entry name" value="HTHARAC"/>
</dbReference>
<dbReference type="Gene3D" id="1.10.10.60">
    <property type="entry name" value="Homeodomain-like"/>
    <property type="match status" value="1"/>
</dbReference>
<dbReference type="Pfam" id="PF12833">
    <property type="entry name" value="HTH_18"/>
    <property type="match status" value="1"/>
</dbReference>
<evidence type="ECO:0000313" key="7">
    <source>
        <dbReference type="Proteomes" id="UP000325516"/>
    </source>
</evidence>
<keyword evidence="3" id="KW-0804">Transcription</keyword>
<dbReference type="RefSeq" id="WP_150923575.1">
    <property type="nucleotide sequence ID" value="NZ_CP044232.1"/>
</dbReference>
<dbReference type="InterPro" id="IPR018062">
    <property type="entry name" value="HTH_AraC-typ_CS"/>
</dbReference>
<accession>A0A5J6L0D5</accession>
<dbReference type="PROSITE" id="PS00041">
    <property type="entry name" value="HTH_ARAC_FAMILY_1"/>
    <property type="match status" value="1"/>
</dbReference>
<dbReference type="EMBL" id="CP044232">
    <property type="protein sequence ID" value="QEW01931.1"/>
    <property type="molecule type" value="Genomic_DNA"/>
</dbReference>
<evidence type="ECO:0000313" key="6">
    <source>
        <dbReference type="EMBL" id="QEW01931.1"/>
    </source>
</evidence>
<dbReference type="KEGG" id="mlz:F6J85_01670"/>
<evidence type="ECO:0000256" key="2">
    <source>
        <dbReference type="ARBA" id="ARBA00023125"/>
    </source>
</evidence>
<sequence>MATVDSDGLTQLLSSIHLDVGTTRRAWLAPAALRPFPPAAVTLVYLAEGSAHVHPAVVLAGRLDAGSSPRIDAEGGSDRSALLAGDAILTLGARPFALESEQGASIVIVDIQLADAAAGIRAVLPDVVAIPGFARLEPAAAALATSMGITDPGACGDRASDPVICRLMAATVLLSAIRAWAEPPTAPTAGASTPIDPFLERVVRAIHDQPGRDWTVELLASVGAMSRSAFAERFRSALGRSPASYVAAVRMSTAKGLLEQGMAVSAVARELGYGSDEGFSRAFRRHTGVTPSRWRRRPAPVLSVPAADAEGQRARLDAPKTAAPSRRVVPAIG</sequence>
<keyword evidence="1" id="KW-0805">Transcription regulation</keyword>
<dbReference type="InterPro" id="IPR020449">
    <property type="entry name" value="Tscrpt_reg_AraC-type_HTH"/>
</dbReference>
<gene>
    <name evidence="6" type="ORF">F6J85_01670</name>
</gene>
<dbReference type="SUPFAM" id="SSF46689">
    <property type="entry name" value="Homeodomain-like"/>
    <property type="match status" value="2"/>
</dbReference>
<proteinExistence type="predicted"/>
<evidence type="ECO:0000256" key="3">
    <source>
        <dbReference type="ARBA" id="ARBA00023163"/>
    </source>
</evidence>
<evidence type="ECO:0000256" key="1">
    <source>
        <dbReference type="ARBA" id="ARBA00023015"/>
    </source>
</evidence>
<dbReference type="SMART" id="SM00342">
    <property type="entry name" value="HTH_ARAC"/>
    <property type="match status" value="1"/>
</dbReference>
<protein>
    <submittedName>
        <fullName evidence="6">Helix-turn-helix transcriptional regulator</fullName>
    </submittedName>
</protein>
<dbReference type="GO" id="GO:0003700">
    <property type="term" value="F:DNA-binding transcription factor activity"/>
    <property type="evidence" value="ECO:0007669"/>
    <property type="project" value="InterPro"/>
</dbReference>
<dbReference type="GO" id="GO:0043565">
    <property type="term" value="F:sequence-specific DNA binding"/>
    <property type="evidence" value="ECO:0007669"/>
    <property type="project" value="InterPro"/>
</dbReference>
<dbReference type="AlphaFoldDB" id="A0A5J6L0D5"/>
<dbReference type="InterPro" id="IPR018060">
    <property type="entry name" value="HTH_AraC"/>
</dbReference>
<feature type="domain" description="HTH araC/xylS-type" evidence="5">
    <location>
        <begin position="200"/>
        <end position="297"/>
    </location>
</feature>
<dbReference type="InterPro" id="IPR050204">
    <property type="entry name" value="AraC_XylS_family_regulators"/>
</dbReference>
<evidence type="ECO:0000259" key="5">
    <source>
        <dbReference type="PROSITE" id="PS01124"/>
    </source>
</evidence>
<dbReference type="PANTHER" id="PTHR46796">
    <property type="entry name" value="HTH-TYPE TRANSCRIPTIONAL ACTIVATOR RHAS-RELATED"/>
    <property type="match status" value="1"/>
</dbReference>
<dbReference type="Proteomes" id="UP000325516">
    <property type="component" value="Chromosome"/>
</dbReference>
<keyword evidence="2" id="KW-0238">DNA-binding</keyword>
<reference evidence="7" key="1">
    <citation type="submission" date="2019-09" db="EMBL/GenBank/DDBJ databases">
        <title>Mumia zhuanghuii sp. nov. isolated from the intestinal contents of plateau pika (Ochotona curzoniae) in the Qinghai-Tibet plateau of China.</title>
        <authorList>
            <person name="Tian Z."/>
        </authorList>
    </citation>
    <scope>NUCLEOTIDE SEQUENCE [LARGE SCALE GENOMIC DNA]</scope>
    <source>
        <strain evidence="7">L-031</strain>
    </source>
</reference>
<dbReference type="PROSITE" id="PS01124">
    <property type="entry name" value="HTH_ARAC_FAMILY_2"/>
    <property type="match status" value="1"/>
</dbReference>
<keyword evidence="7" id="KW-1185">Reference proteome</keyword>
<name>A0A5J6L0D5_9MICO</name>